<dbReference type="GO" id="GO:0031573">
    <property type="term" value="P:mitotic intra-S DNA damage checkpoint signaling"/>
    <property type="evidence" value="ECO:0007669"/>
    <property type="project" value="TreeGrafter"/>
</dbReference>
<accession>A0AA39ID59</accession>
<protein>
    <recommendedName>
        <fullName evidence="4">Cell cycle checkpoint control protein</fullName>
    </recommendedName>
</protein>
<feature type="compositionally biased region" description="Acidic residues" evidence="1">
    <location>
        <begin position="535"/>
        <end position="544"/>
    </location>
</feature>
<organism evidence="2 3">
    <name type="scientific">Steinernema hermaphroditum</name>
    <dbReference type="NCBI Taxonomy" id="289476"/>
    <lineage>
        <taxon>Eukaryota</taxon>
        <taxon>Metazoa</taxon>
        <taxon>Ecdysozoa</taxon>
        <taxon>Nematoda</taxon>
        <taxon>Chromadorea</taxon>
        <taxon>Rhabditida</taxon>
        <taxon>Tylenchina</taxon>
        <taxon>Panagrolaimomorpha</taxon>
        <taxon>Strongyloidoidea</taxon>
        <taxon>Steinernematidae</taxon>
        <taxon>Steinernema</taxon>
    </lineage>
</organism>
<reference evidence="2" key="1">
    <citation type="submission" date="2023-06" db="EMBL/GenBank/DDBJ databases">
        <title>Genomic analysis of the entomopathogenic nematode Steinernema hermaphroditum.</title>
        <authorList>
            <person name="Schwarz E.M."/>
            <person name="Heppert J.K."/>
            <person name="Baniya A."/>
            <person name="Schwartz H.T."/>
            <person name="Tan C.-H."/>
            <person name="Antoshechkin I."/>
            <person name="Sternberg P.W."/>
            <person name="Goodrich-Blair H."/>
            <person name="Dillman A.R."/>
        </authorList>
    </citation>
    <scope>NUCLEOTIDE SEQUENCE</scope>
    <source>
        <strain evidence="2">PS9179</strain>
        <tissue evidence="2">Whole animal</tissue>
    </source>
</reference>
<sequence length="642" mass="71375">MVLSAVSRLSGHLEHSVSLCISVMSQQDADQDAGPSSVTTGTLRTGRTINSTIQDLLSANVIPENHTGAIYVIDSTTSYFSKAVVMMSKIGDNLYLVPSSEGLYVKGLNNARTVVGGFLFRTNYFCYSDTSRLDASRSANMCRLSVKSAVATFHNIGERKPCSSLVLFLDPKGDTMKVIFYVNCDVVKTHELRLRETTTTFKSLFDDNEKHLMPNMIRCPPTHFTKILGSHISYFDTIIDCRIDNKIYFRRFLPPEDGERPQIMKREGYIAAEDMLKYKMTLKSEVSVSTKEFLSMILFADSVGITLIDLLIAEPGKPLIISMTETPDEFSAEFHISTMDGEMNDLIASSLNCSNCSFSVSQVVNNSRVPFVPVSRKRKSPIVAVVPVEVSDEAAPSRERRDSFEDEDADREIVASMAEMSERKVEIGGDGCISPDMPVSRKRRSSPVPMMPLDPPEGTSQEPRNSFDNEDEDLQLLATMAEMSGQKMEQQDEGEFFPDSPPPPPSRGRPTPHQHHSSVQNEEQNIEPEPASVDNVEEDDDDEIFPGSPSPTPPPVFEGISTSHRHRNPMEDEEVDSDRTDPLSEEDQDGEVFPRSPSPPPHPARRRNFLNTSQATFYGTQTEGKVLACRTPQTSQNSSSRN</sequence>
<dbReference type="Proteomes" id="UP001175271">
    <property type="component" value="Unassembled WGS sequence"/>
</dbReference>
<dbReference type="GO" id="GO:0030896">
    <property type="term" value="C:checkpoint clamp complex"/>
    <property type="evidence" value="ECO:0007669"/>
    <property type="project" value="InterPro"/>
</dbReference>
<evidence type="ECO:0008006" key="4">
    <source>
        <dbReference type="Google" id="ProtNLM"/>
    </source>
</evidence>
<dbReference type="PANTHER" id="PTHR15237">
    <property type="entry name" value="DNA REPAIR PROTEIN RAD9"/>
    <property type="match status" value="1"/>
</dbReference>
<dbReference type="GO" id="GO:0071479">
    <property type="term" value="P:cellular response to ionizing radiation"/>
    <property type="evidence" value="ECO:0007669"/>
    <property type="project" value="TreeGrafter"/>
</dbReference>
<name>A0AA39ID59_9BILA</name>
<evidence type="ECO:0000313" key="2">
    <source>
        <dbReference type="EMBL" id="KAK0420882.1"/>
    </source>
</evidence>
<dbReference type="InterPro" id="IPR046938">
    <property type="entry name" value="DNA_clamp_sf"/>
</dbReference>
<dbReference type="AlphaFoldDB" id="A0AA39ID59"/>
<feature type="compositionally biased region" description="Polar residues" evidence="1">
    <location>
        <begin position="609"/>
        <end position="623"/>
    </location>
</feature>
<feature type="region of interest" description="Disordered" evidence="1">
    <location>
        <begin position="418"/>
        <end position="642"/>
    </location>
</feature>
<evidence type="ECO:0000256" key="1">
    <source>
        <dbReference type="SAM" id="MobiDB-lite"/>
    </source>
</evidence>
<feature type="compositionally biased region" description="Polar residues" evidence="1">
    <location>
        <begin position="631"/>
        <end position="642"/>
    </location>
</feature>
<keyword evidence="3" id="KW-1185">Reference proteome</keyword>
<evidence type="ECO:0000313" key="3">
    <source>
        <dbReference type="Proteomes" id="UP001175271"/>
    </source>
</evidence>
<gene>
    <name evidence="2" type="ORF">QR680_014944</name>
</gene>
<dbReference type="InterPro" id="IPR007268">
    <property type="entry name" value="Rad9/Ddc1"/>
</dbReference>
<dbReference type="Gene3D" id="3.70.10.10">
    <property type="match status" value="1"/>
</dbReference>
<dbReference type="SUPFAM" id="SSF55979">
    <property type="entry name" value="DNA clamp"/>
    <property type="match status" value="1"/>
</dbReference>
<comment type="caution">
    <text evidence="2">The sequence shown here is derived from an EMBL/GenBank/DDBJ whole genome shotgun (WGS) entry which is preliminary data.</text>
</comment>
<dbReference type="GO" id="GO:0000076">
    <property type="term" value="P:DNA replication checkpoint signaling"/>
    <property type="evidence" value="ECO:0007669"/>
    <property type="project" value="TreeGrafter"/>
</dbReference>
<proteinExistence type="predicted"/>
<dbReference type="EMBL" id="JAUCMV010000002">
    <property type="protein sequence ID" value="KAK0420882.1"/>
    <property type="molecule type" value="Genomic_DNA"/>
</dbReference>
<dbReference type="GO" id="GO:0006281">
    <property type="term" value="P:DNA repair"/>
    <property type="evidence" value="ECO:0007669"/>
    <property type="project" value="TreeGrafter"/>
</dbReference>
<dbReference type="PANTHER" id="PTHR15237:SF0">
    <property type="entry name" value="CELL CYCLE CHECKPOINT CONTROL PROTEIN"/>
    <property type="match status" value="1"/>
</dbReference>
<dbReference type="Pfam" id="PF04139">
    <property type="entry name" value="Rad9"/>
    <property type="match status" value="1"/>
</dbReference>